<comment type="caution">
    <text evidence="2">The sequence shown here is derived from an EMBL/GenBank/DDBJ whole genome shotgun (WGS) entry which is preliminary data.</text>
</comment>
<sequence>MSADTVQNRRFHADVRSSAWVTLRSVLFGDRIGLCLFLASLCLFALFWRTTVFITDTYTLANGLYSLSNGNVFLTEAVYGPGLNTPGAEEYGGSVIARNYGVLVLSLPFLWGLEALDAVADLRIALVALWSLVLLALIVQVGRLTERREVTAGGAVAVLCLFVSNVAIARPMDPAPHLHALQLFHMAVAAFAPVLLYRLVARLHTVRTGSLAAVLFVFGTPLAFWAAIPKRHVVTATVVLGVAYALYRSRTAADGVLVSRPLAFRSLSYALVGLYAWVHAPEALLFGVVLAVIDVPTAADNRPRTLVVLATAFALSLVPLIVTNTLVTGSPLRPPRLIAAAGESGARTVGSIATSGGSGRGGAVLSPPVVGLLEAGATPLVVLFRELLVGARALVTDPIDVSRTFVRSGTFTTSLNQSDGEAVNLSLLESAPLLAGVAAVVPVLQTWSRPKSLTGRTLSAARVTDVYVTLTAVCVALLYTSRLPIHAQVTVRYLFPLFPLGVYLLVRLPTVRRVLDAHWRAFCWTLAAGILLGGQLVVVAVAVGVNGIGAAFQLHALLSLSTALALSAWALTGRTERWSGRIGAVLLGLATSSAALFSILAAVEYYALGDTHALPMVRALGELLRLV</sequence>
<dbReference type="EMBL" id="BMOU01000001">
    <property type="protein sequence ID" value="GGN86714.1"/>
    <property type="molecule type" value="Genomic_DNA"/>
</dbReference>
<organism evidence="2 3">
    <name type="scientific">Haloarcula pellucida</name>
    <dbReference type="NCBI Taxonomy" id="1427151"/>
    <lineage>
        <taxon>Archaea</taxon>
        <taxon>Methanobacteriati</taxon>
        <taxon>Methanobacteriota</taxon>
        <taxon>Stenosarchaea group</taxon>
        <taxon>Halobacteria</taxon>
        <taxon>Halobacteriales</taxon>
        <taxon>Haloarculaceae</taxon>
        <taxon>Haloarcula</taxon>
    </lineage>
</organism>
<keyword evidence="1" id="KW-1133">Transmembrane helix</keyword>
<feature type="transmembrane region" description="Helical" evidence="1">
    <location>
        <begin position="305"/>
        <end position="327"/>
    </location>
</feature>
<evidence type="ECO:0000313" key="3">
    <source>
        <dbReference type="Proteomes" id="UP000605784"/>
    </source>
</evidence>
<keyword evidence="1" id="KW-0472">Membrane</keyword>
<reference evidence="2" key="1">
    <citation type="journal article" date="2014" name="Int. J. Syst. Evol. Microbiol.">
        <title>Complete genome sequence of Corynebacterium casei LMG S-19264T (=DSM 44701T), isolated from a smear-ripened cheese.</title>
        <authorList>
            <consortium name="US DOE Joint Genome Institute (JGI-PGF)"/>
            <person name="Walter F."/>
            <person name="Albersmeier A."/>
            <person name="Kalinowski J."/>
            <person name="Ruckert C."/>
        </authorList>
    </citation>
    <scope>NUCLEOTIDE SEQUENCE</scope>
    <source>
        <strain evidence="2">JCM 17820</strain>
    </source>
</reference>
<feature type="transmembrane region" description="Helical" evidence="1">
    <location>
        <begin position="267"/>
        <end position="293"/>
    </location>
</feature>
<gene>
    <name evidence="2" type="ORF">GCM10009030_04690</name>
</gene>
<feature type="transmembrane region" description="Helical" evidence="1">
    <location>
        <begin position="32"/>
        <end position="54"/>
    </location>
</feature>
<feature type="transmembrane region" description="Helical" evidence="1">
    <location>
        <begin position="180"/>
        <end position="197"/>
    </location>
</feature>
<name>A0A830GH91_9EURY</name>
<feature type="transmembrane region" description="Helical" evidence="1">
    <location>
        <begin position="491"/>
        <end position="509"/>
    </location>
</feature>
<keyword evidence="1" id="KW-0812">Transmembrane</keyword>
<evidence type="ECO:0000256" key="1">
    <source>
        <dbReference type="SAM" id="Phobius"/>
    </source>
</evidence>
<protein>
    <submittedName>
        <fullName evidence="2">Uncharacterized protein</fullName>
    </submittedName>
</protein>
<feature type="transmembrane region" description="Helical" evidence="1">
    <location>
        <begin position="118"/>
        <end position="138"/>
    </location>
</feature>
<feature type="transmembrane region" description="Helical" evidence="1">
    <location>
        <begin position="459"/>
        <end position="479"/>
    </location>
</feature>
<proteinExistence type="predicted"/>
<reference evidence="2" key="2">
    <citation type="submission" date="2020-09" db="EMBL/GenBank/DDBJ databases">
        <authorList>
            <person name="Sun Q."/>
            <person name="Ohkuma M."/>
        </authorList>
    </citation>
    <scope>NUCLEOTIDE SEQUENCE</scope>
    <source>
        <strain evidence="2">JCM 17820</strain>
    </source>
</reference>
<feature type="transmembrane region" description="Helical" evidence="1">
    <location>
        <begin position="551"/>
        <end position="572"/>
    </location>
</feature>
<accession>A0A830GH91</accession>
<dbReference type="Proteomes" id="UP000605784">
    <property type="component" value="Unassembled WGS sequence"/>
</dbReference>
<feature type="transmembrane region" description="Helical" evidence="1">
    <location>
        <begin position="209"/>
        <end position="226"/>
    </location>
</feature>
<dbReference type="RefSeq" id="WP_188994191.1">
    <property type="nucleotide sequence ID" value="NZ_BMOU01000001.1"/>
</dbReference>
<keyword evidence="3" id="KW-1185">Reference proteome</keyword>
<dbReference type="AlphaFoldDB" id="A0A830GH91"/>
<feature type="transmembrane region" description="Helical" evidence="1">
    <location>
        <begin position="521"/>
        <end position="545"/>
    </location>
</feature>
<feature type="transmembrane region" description="Helical" evidence="1">
    <location>
        <begin position="150"/>
        <end position="168"/>
    </location>
</feature>
<evidence type="ECO:0000313" key="2">
    <source>
        <dbReference type="EMBL" id="GGN86714.1"/>
    </source>
</evidence>
<feature type="transmembrane region" description="Helical" evidence="1">
    <location>
        <begin position="584"/>
        <end position="608"/>
    </location>
</feature>